<dbReference type="AlphaFoldDB" id="A0AAV1BX10"/>
<evidence type="ECO:0000256" key="1">
    <source>
        <dbReference type="SAM" id="SignalP"/>
    </source>
</evidence>
<dbReference type="Proteomes" id="UP001161247">
    <property type="component" value="Chromosome 1"/>
</dbReference>
<dbReference type="InterPro" id="IPR006501">
    <property type="entry name" value="Pectinesterase_inhib_dom"/>
</dbReference>
<dbReference type="GO" id="GO:0004857">
    <property type="term" value="F:enzyme inhibitor activity"/>
    <property type="evidence" value="ECO:0007669"/>
    <property type="project" value="InterPro"/>
</dbReference>
<keyword evidence="1" id="KW-0732">Signal</keyword>
<feature type="chain" id="PRO_5043774011" evidence="1">
    <location>
        <begin position="24"/>
        <end position="192"/>
    </location>
</feature>
<gene>
    <name evidence="2" type="ORF">OLC1_LOCUS532</name>
</gene>
<dbReference type="NCBIfam" id="TIGR01614">
    <property type="entry name" value="PME_inhib"/>
    <property type="match status" value="1"/>
</dbReference>
<evidence type="ECO:0000313" key="2">
    <source>
        <dbReference type="EMBL" id="CAI9087800.1"/>
    </source>
</evidence>
<name>A0AAV1BX10_OLDCO</name>
<dbReference type="SUPFAM" id="SSF101148">
    <property type="entry name" value="Plant invertase/pectin methylesterase inhibitor"/>
    <property type="match status" value="1"/>
</dbReference>
<sequence>MAAQMINPIFFFILVIFVTSFSSSPSQISAAAEDYHSFCQKTNQTQICIQAIEAFTGDPKLKADVPGLLQILKVRALAFLTQTGTNFGDAIRSKPPADVLGRLTLCQTKFEEAANQYLSPLDFRAITPEQYKKYNDQVGFALLDVIDCISNFNRPPPVQNPARILTQGTNDALVLLVEGVNIYKCQKYTRCP</sequence>
<dbReference type="Gene3D" id="1.20.140.40">
    <property type="entry name" value="Invertase/pectin methylesterase inhibitor family protein"/>
    <property type="match status" value="1"/>
</dbReference>
<keyword evidence="3" id="KW-1185">Reference proteome</keyword>
<dbReference type="InterPro" id="IPR035513">
    <property type="entry name" value="Invertase/methylesterase_inhib"/>
</dbReference>
<organism evidence="2 3">
    <name type="scientific">Oldenlandia corymbosa var. corymbosa</name>
    <dbReference type="NCBI Taxonomy" id="529605"/>
    <lineage>
        <taxon>Eukaryota</taxon>
        <taxon>Viridiplantae</taxon>
        <taxon>Streptophyta</taxon>
        <taxon>Embryophyta</taxon>
        <taxon>Tracheophyta</taxon>
        <taxon>Spermatophyta</taxon>
        <taxon>Magnoliopsida</taxon>
        <taxon>eudicotyledons</taxon>
        <taxon>Gunneridae</taxon>
        <taxon>Pentapetalae</taxon>
        <taxon>asterids</taxon>
        <taxon>lamiids</taxon>
        <taxon>Gentianales</taxon>
        <taxon>Rubiaceae</taxon>
        <taxon>Rubioideae</taxon>
        <taxon>Spermacoceae</taxon>
        <taxon>Hedyotis-Oldenlandia complex</taxon>
        <taxon>Oldenlandia</taxon>
    </lineage>
</organism>
<proteinExistence type="predicted"/>
<accession>A0AAV1BX10</accession>
<feature type="signal peptide" evidence="1">
    <location>
        <begin position="1"/>
        <end position="23"/>
    </location>
</feature>
<reference evidence="2" key="1">
    <citation type="submission" date="2023-03" db="EMBL/GenBank/DDBJ databases">
        <authorList>
            <person name="Julca I."/>
        </authorList>
    </citation>
    <scope>NUCLEOTIDE SEQUENCE</scope>
</reference>
<dbReference type="EMBL" id="OX459118">
    <property type="protein sequence ID" value="CAI9087800.1"/>
    <property type="molecule type" value="Genomic_DNA"/>
</dbReference>
<evidence type="ECO:0000313" key="3">
    <source>
        <dbReference type="Proteomes" id="UP001161247"/>
    </source>
</evidence>
<protein>
    <submittedName>
        <fullName evidence="2">OLC1v1021972C1</fullName>
    </submittedName>
</protein>